<evidence type="ECO:0000313" key="3">
    <source>
        <dbReference type="Proteomes" id="UP000054564"/>
    </source>
</evidence>
<keyword evidence="3" id="KW-1185">Reference proteome</keyword>
<gene>
    <name evidence="2" type="ORF">PSTG_04030</name>
</gene>
<proteinExistence type="predicted"/>
<evidence type="ECO:0000313" key="2">
    <source>
        <dbReference type="EMBL" id="KNF02745.1"/>
    </source>
</evidence>
<feature type="region of interest" description="Disordered" evidence="1">
    <location>
        <begin position="378"/>
        <end position="404"/>
    </location>
</feature>
<dbReference type="EMBL" id="AJIL01000021">
    <property type="protein sequence ID" value="KNF02745.1"/>
    <property type="molecule type" value="Genomic_DNA"/>
</dbReference>
<name>A0A0L0VUQ5_9BASI</name>
<reference evidence="3" key="1">
    <citation type="submission" date="2014-03" db="EMBL/GenBank/DDBJ databases">
        <title>The Genome Sequence of Puccinia striiformis f. sp. tritici PST-78.</title>
        <authorList>
            <consortium name="The Broad Institute Genome Sequencing Platform"/>
            <person name="Cuomo C."/>
            <person name="Hulbert S."/>
            <person name="Chen X."/>
            <person name="Walker B."/>
            <person name="Young S.K."/>
            <person name="Zeng Q."/>
            <person name="Gargeya S."/>
            <person name="Fitzgerald M."/>
            <person name="Haas B."/>
            <person name="Abouelleil A."/>
            <person name="Alvarado L."/>
            <person name="Arachchi H.M."/>
            <person name="Berlin A.M."/>
            <person name="Chapman S.B."/>
            <person name="Goldberg J."/>
            <person name="Griggs A."/>
            <person name="Gujja S."/>
            <person name="Hansen M."/>
            <person name="Howarth C."/>
            <person name="Imamovic A."/>
            <person name="Larimer J."/>
            <person name="McCowan C."/>
            <person name="Montmayeur A."/>
            <person name="Murphy C."/>
            <person name="Neiman D."/>
            <person name="Pearson M."/>
            <person name="Priest M."/>
            <person name="Roberts A."/>
            <person name="Saif S."/>
            <person name="Shea T."/>
            <person name="Sisk P."/>
            <person name="Sykes S."/>
            <person name="Wortman J."/>
            <person name="Nusbaum C."/>
            <person name="Birren B."/>
        </authorList>
    </citation>
    <scope>NUCLEOTIDE SEQUENCE [LARGE SCALE GENOMIC DNA]</scope>
    <source>
        <strain evidence="3">race PST-78</strain>
    </source>
</reference>
<organism evidence="2 3">
    <name type="scientific">Puccinia striiformis f. sp. tritici PST-78</name>
    <dbReference type="NCBI Taxonomy" id="1165861"/>
    <lineage>
        <taxon>Eukaryota</taxon>
        <taxon>Fungi</taxon>
        <taxon>Dikarya</taxon>
        <taxon>Basidiomycota</taxon>
        <taxon>Pucciniomycotina</taxon>
        <taxon>Pucciniomycetes</taxon>
        <taxon>Pucciniales</taxon>
        <taxon>Pucciniaceae</taxon>
        <taxon>Puccinia</taxon>
    </lineage>
</organism>
<dbReference type="AlphaFoldDB" id="A0A0L0VUQ5"/>
<feature type="region of interest" description="Disordered" evidence="1">
    <location>
        <begin position="242"/>
        <end position="263"/>
    </location>
</feature>
<sequence length="515" mass="58176">MWHWSVVSSEDIRLSIRLFLICTAIAIATIASASEELTQRSCHPPGDPACRIQPALSDLVQENVHSDRYTYFANPGEEELLFPAWRSSHEEHAAAGDATRGYLAGYAREAQAMHTINHHIDHQAALPLIYKEVQEPSSSFQNHFQGNKFMAHDSLEAFNAISASDRLEEGSSGNFLEVSDYMAAGLVDDTFVNFDFVKFDDYLNPEEGIPPFSDHSSVQELDSEHFLNTEYIRFGPKKSSVLPATERHARSPPPASQRNQVSGNSYLAGYPHIAQRMHTVNQIYKETQEPLRSFHNHLPGNNYMANDSLEAISAKDQFEEFSVGNPLAVTDYLAAGLIDDTVLNLHGHVNPEEAISPFSGYSSVQEWDLQDFPNPKYVQSDTTKSTVTPAQGRHTTSLSSYQGNQAKVRERRERAFNQKLYRIAKVLPGFLNFVEMILAIIPWSEGQLGINQEKKLDLFKELNKAAQFFKEFVTYVMGPASVEVNNTDWKAKKYYILHTRGKRKFNYTLWCALEL</sequence>
<protein>
    <submittedName>
        <fullName evidence="2">Uncharacterized protein</fullName>
    </submittedName>
</protein>
<comment type="caution">
    <text evidence="2">The sequence shown here is derived from an EMBL/GenBank/DDBJ whole genome shotgun (WGS) entry which is preliminary data.</text>
</comment>
<dbReference type="OrthoDB" id="10280458at2759"/>
<dbReference type="Proteomes" id="UP000054564">
    <property type="component" value="Unassembled WGS sequence"/>
</dbReference>
<evidence type="ECO:0000256" key="1">
    <source>
        <dbReference type="SAM" id="MobiDB-lite"/>
    </source>
</evidence>
<accession>A0A0L0VUQ5</accession>